<dbReference type="SUPFAM" id="SSF47384">
    <property type="entry name" value="Homodimeric domain of signal transducing histidine kinase"/>
    <property type="match status" value="1"/>
</dbReference>
<dbReference type="PROSITE" id="PS50113">
    <property type="entry name" value="PAC"/>
    <property type="match status" value="1"/>
</dbReference>
<evidence type="ECO:0000256" key="3">
    <source>
        <dbReference type="ARBA" id="ARBA00022741"/>
    </source>
</evidence>
<keyword evidence="8" id="KW-1133">Transmembrane helix</keyword>
<keyword evidence="8" id="KW-0472">Membrane</keyword>
<dbReference type="InterPro" id="IPR000014">
    <property type="entry name" value="PAS"/>
</dbReference>
<keyword evidence="13" id="KW-1185">Reference proteome</keyword>
<keyword evidence="4" id="KW-0418">Kinase</keyword>
<feature type="compositionally biased region" description="Low complexity" evidence="7">
    <location>
        <begin position="635"/>
        <end position="658"/>
    </location>
</feature>
<evidence type="ECO:0000259" key="9">
    <source>
        <dbReference type="PROSITE" id="PS50112"/>
    </source>
</evidence>
<dbReference type="Pfam" id="PF13426">
    <property type="entry name" value="PAS_9"/>
    <property type="match status" value="1"/>
</dbReference>
<evidence type="ECO:0000256" key="5">
    <source>
        <dbReference type="ARBA" id="ARBA00022840"/>
    </source>
</evidence>
<feature type="domain" description="HAMP" evidence="11">
    <location>
        <begin position="212"/>
        <end position="265"/>
    </location>
</feature>
<dbReference type="SMART" id="SM00091">
    <property type="entry name" value="PAS"/>
    <property type="match status" value="1"/>
</dbReference>
<feature type="domain" description="PAS" evidence="9">
    <location>
        <begin position="270"/>
        <end position="327"/>
    </location>
</feature>
<feature type="transmembrane region" description="Helical" evidence="8">
    <location>
        <begin position="12"/>
        <end position="32"/>
    </location>
</feature>
<dbReference type="Proteomes" id="UP001141327">
    <property type="component" value="Unassembled WGS sequence"/>
</dbReference>
<keyword evidence="3" id="KW-0547">Nucleotide-binding</keyword>
<protein>
    <submittedName>
        <fullName evidence="12">PAS domain S-box protein</fullName>
    </submittedName>
</protein>
<evidence type="ECO:0000256" key="7">
    <source>
        <dbReference type="SAM" id="MobiDB-lite"/>
    </source>
</evidence>
<dbReference type="InterPro" id="IPR013767">
    <property type="entry name" value="PAS_fold"/>
</dbReference>
<dbReference type="InterPro" id="IPR000700">
    <property type="entry name" value="PAS-assoc_C"/>
</dbReference>
<keyword evidence="6" id="KW-0902">Two-component regulatory system</keyword>
<feature type="region of interest" description="Disordered" evidence="7">
    <location>
        <begin position="510"/>
        <end position="723"/>
    </location>
</feature>
<keyword evidence="2" id="KW-0808">Transferase</keyword>
<evidence type="ECO:0000256" key="8">
    <source>
        <dbReference type="SAM" id="Phobius"/>
    </source>
</evidence>
<feature type="compositionally biased region" description="Low complexity" evidence="7">
    <location>
        <begin position="524"/>
        <end position="552"/>
    </location>
</feature>
<evidence type="ECO:0000259" key="10">
    <source>
        <dbReference type="PROSITE" id="PS50113"/>
    </source>
</evidence>
<feature type="compositionally biased region" description="Pro residues" evidence="7">
    <location>
        <begin position="570"/>
        <end position="585"/>
    </location>
</feature>
<keyword evidence="5" id="KW-0067">ATP-binding</keyword>
<feature type="region of interest" description="Disordered" evidence="7">
    <location>
        <begin position="344"/>
        <end position="383"/>
    </location>
</feature>
<evidence type="ECO:0000259" key="11">
    <source>
        <dbReference type="PROSITE" id="PS50885"/>
    </source>
</evidence>
<dbReference type="EMBL" id="JAPMOS010000059">
    <property type="protein sequence ID" value="KAJ4456841.1"/>
    <property type="molecule type" value="Genomic_DNA"/>
</dbReference>
<dbReference type="PROSITE" id="PS50112">
    <property type="entry name" value="PAS"/>
    <property type="match status" value="1"/>
</dbReference>
<dbReference type="Pfam" id="PF00989">
    <property type="entry name" value="PAS"/>
    <property type="match status" value="1"/>
</dbReference>
<dbReference type="Gene3D" id="1.10.287.130">
    <property type="match status" value="1"/>
</dbReference>
<evidence type="ECO:0000256" key="6">
    <source>
        <dbReference type="ARBA" id="ARBA00023012"/>
    </source>
</evidence>
<feature type="transmembrane region" description="Helical" evidence="8">
    <location>
        <begin position="188"/>
        <end position="211"/>
    </location>
</feature>
<keyword evidence="8" id="KW-0812">Transmembrane</keyword>
<dbReference type="CDD" id="cd06225">
    <property type="entry name" value="HAMP"/>
    <property type="match status" value="1"/>
</dbReference>
<feature type="compositionally biased region" description="Low complexity" evidence="7">
    <location>
        <begin position="586"/>
        <end position="595"/>
    </location>
</feature>
<evidence type="ECO:0000256" key="1">
    <source>
        <dbReference type="ARBA" id="ARBA00022553"/>
    </source>
</evidence>
<dbReference type="PANTHER" id="PTHR43065:SF42">
    <property type="entry name" value="TWO-COMPONENT SENSOR PPRA"/>
    <property type="match status" value="1"/>
</dbReference>
<keyword evidence="1" id="KW-0597">Phosphoprotein</keyword>
<comment type="caution">
    <text evidence="12">The sequence shown here is derived from an EMBL/GenBank/DDBJ whole genome shotgun (WGS) entry which is preliminary data.</text>
</comment>
<gene>
    <name evidence="12" type="ORF">PAPYR_7768</name>
</gene>
<evidence type="ECO:0000313" key="12">
    <source>
        <dbReference type="EMBL" id="KAJ4456841.1"/>
    </source>
</evidence>
<dbReference type="InterPro" id="IPR003660">
    <property type="entry name" value="HAMP_dom"/>
</dbReference>
<feature type="domain" description="PAC" evidence="10">
    <location>
        <begin position="410"/>
        <end position="462"/>
    </location>
</feature>
<dbReference type="Gene3D" id="6.10.340.10">
    <property type="match status" value="1"/>
</dbReference>
<dbReference type="InterPro" id="IPR003661">
    <property type="entry name" value="HisK_dim/P_dom"/>
</dbReference>
<dbReference type="InterPro" id="IPR036097">
    <property type="entry name" value="HisK_dim/P_sf"/>
</dbReference>
<dbReference type="SMART" id="SM00304">
    <property type="entry name" value="HAMP"/>
    <property type="match status" value="1"/>
</dbReference>
<evidence type="ECO:0000313" key="13">
    <source>
        <dbReference type="Proteomes" id="UP001141327"/>
    </source>
</evidence>
<reference evidence="12" key="1">
    <citation type="journal article" date="2022" name="bioRxiv">
        <title>Genomics of Preaxostyla Flagellates Illuminates Evolutionary Transitions and the Path Towards Mitochondrial Loss.</title>
        <authorList>
            <person name="Novak L.V.F."/>
            <person name="Treitli S.C."/>
            <person name="Pyrih J."/>
            <person name="Halakuc P."/>
            <person name="Pipaliya S.V."/>
            <person name="Vacek V."/>
            <person name="Brzon O."/>
            <person name="Soukal P."/>
            <person name="Eme L."/>
            <person name="Dacks J.B."/>
            <person name="Karnkowska A."/>
            <person name="Elias M."/>
            <person name="Hampl V."/>
        </authorList>
    </citation>
    <scope>NUCLEOTIDE SEQUENCE</scope>
    <source>
        <strain evidence="12">RCP-MX</strain>
    </source>
</reference>
<dbReference type="PANTHER" id="PTHR43065">
    <property type="entry name" value="SENSOR HISTIDINE KINASE"/>
    <property type="match status" value="1"/>
</dbReference>
<feature type="compositionally biased region" description="Pro residues" evidence="7">
    <location>
        <begin position="660"/>
        <end position="673"/>
    </location>
</feature>
<evidence type="ECO:0000256" key="2">
    <source>
        <dbReference type="ARBA" id="ARBA00022679"/>
    </source>
</evidence>
<dbReference type="NCBIfam" id="TIGR00229">
    <property type="entry name" value="sensory_box"/>
    <property type="match status" value="1"/>
</dbReference>
<name>A0ABQ8UG43_9EUKA</name>
<evidence type="ECO:0000256" key="4">
    <source>
        <dbReference type="ARBA" id="ARBA00022777"/>
    </source>
</evidence>
<dbReference type="PROSITE" id="PS50885">
    <property type="entry name" value="HAMP"/>
    <property type="match status" value="1"/>
</dbReference>
<feature type="compositionally biased region" description="Low complexity" evidence="7">
    <location>
        <begin position="363"/>
        <end position="372"/>
    </location>
</feature>
<dbReference type="CDD" id="cd00082">
    <property type="entry name" value="HisKA"/>
    <property type="match status" value="1"/>
</dbReference>
<dbReference type="SUPFAM" id="SSF55785">
    <property type="entry name" value="PYP-like sensor domain (PAS domain)"/>
    <property type="match status" value="1"/>
</dbReference>
<dbReference type="InterPro" id="IPR035965">
    <property type="entry name" value="PAS-like_dom_sf"/>
</dbReference>
<organism evidence="12 13">
    <name type="scientific">Paratrimastix pyriformis</name>
    <dbReference type="NCBI Taxonomy" id="342808"/>
    <lineage>
        <taxon>Eukaryota</taxon>
        <taxon>Metamonada</taxon>
        <taxon>Preaxostyla</taxon>
        <taxon>Paratrimastigidae</taxon>
        <taxon>Paratrimastix</taxon>
    </lineage>
</organism>
<sequence length="809" mass="85300">MFWREKPKLYTLVFMSLSFLVGVTLFVLYLFLSHRFSAMLLDQEDSKLLLISKTVQRYSFMSDYHDSLPTAPTPELAGRYEKVAAMLDGLCETLHIQYVFSVLELDDRWVITASRALALPFFTPLRNENQWKPFRLARIRQREAVSNFDNEFGSGRIGVVPYKDAHNRTYYFGASLSTRDLSLRVHSLYLTLGVLALLLVSIGMIASWLVASRLAQPMATLAHSVERLAAGDYTPIVPGEAVFREAEILMDSFNAMAGSIQRTVAELSISNENLTATINSYPDAVLVTDEQGEIVRMNGPAEKLTGWTLYEAQSLATSAVFALAEPDGRPFSLEAFFKELAAPPPSPSVLSQAPHRHRPPPAASSSSSPTTPNLCPECYQPRSPSGDESSACARAFAAEATCGGPRRDHLPDTLVLTNRAGSKRTVSVTFNPMRHPDGGYMGTVMVFRDVTEQTALSERLRQAQKLESVGQLAGGIAHDFNNMLAGIMGSAELLVATLLSEGAPLSVQTTSPLMLGPGAGGPGAAESTSSLTGGFTSTGSSSSRTPTPSCSGYAGESPATGAASGSSVQPTPPGPPNRSPTPPSTRLPVLVSALPPHTPPSPISLPRQSSPIPESAPLSPTAACPGLEEPREIATSSSPSPLLFRSPSSPRPLTTILSAPPTPTTVPGTPPPLCLSTGPSTTILPPLAPPQATSPSITLGPAPSPPPPRPARTRGPEPHGRRVALPPALARTRLAPRLAGWRTAAATSAGIHLHHLATEPVPVPALLAGAAAAFGAGLGGEANVPPAPVCSPTHPPRPVPLGMRAPPAG</sequence>
<dbReference type="Gene3D" id="3.30.450.20">
    <property type="entry name" value="PAS domain"/>
    <property type="match status" value="2"/>
</dbReference>
<proteinExistence type="predicted"/>
<accession>A0ABQ8UG43</accession>